<protein>
    <recommendedName>
        <fullName evidence="1">non-specific serine/threonine protein kinase</fullName>
        <ecNumber evidence="1">2.7.11.1</ecNumber>
    </recommendedName>
</protein>
<comment type="caution">
    <text evidence="5">The sequence shown here is derived from an EMBL/GenBank/DDBJ whole genome shotgun (WGS) entry which is preliminary data.</text>
</comment>
<evidence type="ECO:0000313" key="5">
    <source>
        <dbReference type="EMBL" id="KAG9337999.1"/>
    </source>
</evidence>
<evidence type="ECO:0000259" key="4">
    <source>
        <dbReference type="PROSITE" id="PS50011"/>
    </source>
</evidence>
<dbReference type="InterPro" id="IPR008271">
    <property type="entry name" value="Ser/Thr_kinase_AS"/>
</dbReference>
<evidence type="ECO:0000313" key="6">
    <source>
        <dbReference type="Proteomes" id="UP000824540"/>
    </source>
</evidence>
<feature type="transmembrane region" description="Helical" evidence="3">
    <location>
        <begin position="359"/>
        <end position="378"/>
    </location>
</feature>
<dbReference type="InterPro" id="IPR000719">
    <property type="entry name" value="Prot_kinase_dom"/>
</dbReference>
<proteinExistence type="predicted"/>
<dbReference type="EC" id="2.7.11.1" evidence="1"/>
<dbReference type="GO" id="GO:0005524">
    <property type="term" value="F:ATP binding"/>
    <property type="evidence" value="ECO:0007669"/>
    <property type="project" value="InterPro"/>
</dbReference>
<sequence length="391" mass="44299">MVMDRLGKDLQKVCAENGGRLKRPTVLKLGCLLLDMLEFIHENEYVHADIKAANLLLGHRDPSKVYLADYGLSYRYCPEGVHKEYKENPKKGHNGTIEYTSTDAHNGVAPSRRGDLEVLGYCLLHWLCGKLPWDSMLKRPVMVQEAKAKLMANLPDSIMELSPSGTSTGEVAKFLLCVKSLGYKERPNYLKLRNILSEGLSKTAWKEGLLDLSGPREEARGPTPRSRSEKEQASLSPLRRQWSCTADLSKPMKVKPTAVEAPRPRPLPQEDSGFAAKADLPGRPPVHQRRPKMQPRLSHPQDEKKRQAQPKQMVRRVEVYDDDESDNEPNSENQGSPHHPYSLRERPPSKQDTSWGLKHWGGVITILFFLIFVILLVLEPQIPWSRKVEVL</sequence>
<dbReference type="PROSITE" id="PS00108">
    <property type="entry name" value="PROTEIN_KINASE_ST"/>
    <property type="match status" value="1"/>
</dbReference>
<feature type="compositionally biased region" description="Acidic residues" evidence="2">
    <location>
        <begin position="320"/>
        <end position="329"/>
    </location>
</feature>
<keyword evidence="3" id="KW-1133">Transmembrane helix</keyword>
<name>A0A8T2NCG0_9TELE</name>
<dbReference type="PROSITE" id="PS50011">
    <property type="entry name" value="PROTEIN_KINASE_DOM"/>
    <property type="match status" value="1"/>
</dbReference>
<accession>A0A8T2NCG0</accession>
<dbReference type="Pfam" id="PF00069">
    <property type="entry name" value="Pkinase"/>
    <property type="match status" value="1"/>
</dbReference>
<dbReference type="PANTHER" id="PTHR11909">
    <property type="entry name" value="CASEIN KINASE-RELATED"/>
    <property type="match status" value="1"/>
</dbReference>
<dbReference type="AlphaFoldDB" id="A0A8T2NCG0"/>
<keyword evidence="6" id="KW-1185">Reference proteome</keyword>
<dbReference type="SUPFAM" id="SSF56112">
    <property type="entry name" value="Protein kinase-like (PK-like)"/>
    <property type="match status" value="1"/>
</dbReference>
<keyword evidence="3" id="KW-0812">Transmembrane</keyword>
<dbReference type="InterPro" id="IPR050235">
    <property type="entry name" value="CK1_Ser-Thr_kinase"/>
</dbReference>
<evidence type="ECO:0000256" key="1">
    <source>
        <dbReference type="ARBA" id="ARBA00012513"/>
    </source>
</evidence>
<evidence type="ECO:0000256" key="3">
    <source>
        <dbReference type="SAM" id="Phobius"/>
    </source>
</evidence>
<organism evidence="5 6">
    <name type="scientific">Albula glossodonta</name>
    <name type="common">roundjaw bonefish</name>
    <dbReference type="NCBI Taxonomy" id="121402"/>
    <lineage>
        <taxon>Eukaryota</taxon>
        <taxon>Metazoa</taxon>
        <taxon>Chordata</taxon>
        <taxon>Craniata</taxon>
        <taxon>Vertebrata</taxon>
        <taxon>Euteleostomi</taxon>
        <taxon>Actinopterygii</taxon>
        <taxon>Neopterygii</taxon>
        <taxon>Teleostei</taxon>
        <taxon>Albuliformes</taxon>
        <taxon>Albulidae</taxon>
        <taxon>Albula</taxon>
    </lineage>
</organism>
<dbReference type="OrthoDB" id="2687620at2759"/>
<dbReference type="Gene3D" id="1.10.510.10">
    <property type="entry name" value="Transferase(Phosphotransferase) domain 1"/>
    <property type="match status" value="1"/>
</dbReference>
<feature type="domain" description="Protein kinase" evidence="4">
    <location>
        <begin position="1"/>
        <end position="200"/>
    </location>
</feature>
<gene>
    <name evidence="5" type="ORF">JZ751_027336</name>
</gene>
<dbReference type="Proteomes" id="UP000824540">
    <property type="component" value="Unassembled WGS sequence"/>
</dbReference>
<feature type="region of interest" description="Disordered" evidence="2">
    <location>
        <begin position="213"/>
        <end position="353"/>
    </location>
</feature>
<keyword evidence="3" id="KW-0472">Membrane</keyword>
<reference evidence="5" key="1">
    <citation type="thesis" date="2021" institute="BYU ScholarsArchive" country="Provo, UT, USA">
        <title>Applications of and Algorithms for Genome Assembly and Genomic Analyses with an Emphasis on Marine Teleosts.</title>
        <authorList>
            <person name="Pickett B.D."/>
        </authorList>
    </citation>
    <scope>NUCLEOTIDE SEQUENCE</scope>
    <source>
        <strain evidence="5">HI-2016</strain>
    </source>
</reference>
<evidence type="ECO:0000256" key="2">
    <source>
        <dbReference type="SAM" id="MobiDB-lite"/>
    </source>
</evidence>
<feature type="compositionally biased region" description="Basic and acidic residues" evidence="2">
    <location>
        <begin position="213"/>
        <end position="232"/>
    </location>
</feature>
<dbReference type="InterPro" id="IPR011009">
    <property type="entry name" value="Kinase-like_dom_sf"/>
</dbReference>
<dbReference type="GO" id="GO:0004674">
    <property type="term" value="F:protein serine/threonine kinase activity"/>
    <property type="evidence" value="ECO:0007669"/>
    <property type="project" value="UniProtKB-EC"/>
</dbReference>
<dbReference type="EMBL" id="JAFBMS010000077">
    <property type="protein sequence ID" value="KAG9337999.1"/>
    <property type="molecule type" value="Genomic_DNA"/>
</dbReference>